<protein>
    <submittedName>
        <fullName evidence="2">Ig-like domain repeat protein</fullName>
    </submittedName>
</protein>
<feature type="domain" description="Ig-like" evidence="1">
    <location>
        <begin position="175"/>
        <end position="233"/>
    </location>
</feature>
<dbReference type="InterPro" id="IPR036116">
    <property type="entry name" value="FN3_sf"/>
</dbReference>
<dbReference type="EMBL" id="JBHSMH010000111">
    <property type="protein sequence ID" value="MFC5471846.1"/>
    <property type="molecule type" value="Genomic_DNA"/>
</dbReference>
<reference evidence="3" key="1">
    <citation type="journal article" date="2019" name="Int. J. Syst. Evol. Microbiol.">
        <title>The Global Catalogue of Microorganisms (GCM) 10K type strain sequencing project: providing services to taxonomists for standard genome sequencing and annotation.</title>
        <authorList>
            <consortium name="The Broad Institute Genomics Platform"/>
            <consortium name="The Broad Institute Genome Sequencing Center for Infectious Disease"/>
            <person name="Wu L."/>
            <person name="Ma J."/>
        </authorList>
    </citation>
    <scope>NUCLEOTIDE SEQUENCE [LARGE SCALE GENOMIC DNA]</scope>
    <source>
        <strain evidence="3">CCUG 57113</strain>
    </source>
</reference>
<accession>A0ABW0M4G4</accession>
<dbReference type="InterPro" id="IPR022038">
    <property type="entry name" value="Ig-like_bact"/>
</dbReference>
<comment type="caution">
    <text evidence="2">The sequence shown here is derived from an EMBL/GenBank/DDBJ whole genome shotgun (WGS) entry which is preliminary data.</text>
</comment>
<feature type="non-terminal residue" evidence="2">
    <location>
        <position position="1"/>
    </location>
</feature>
<dbReference type="Pfam" id="PF12245">
    <property type="entry name" value="Big_3_2"/>
    <property type="match status" value="1"/>
</dbReference>
<dbReference type="RefSeq" id="WP_378083705.1">
    <property type="nucleotide sequence ID" value="NZ_JBHSMH010000111.1"/>
</dbReference>
<gene>
    <name evidence="2" type="ORF">ACFPPD_24520</name>
</gene>
<dbReference type="SUPFAM" id="SSF49265">
    <property type="entry name" value="Fibronectin type III"/>
    <property type="match status" value="1"/>
</dbReference>
<organism evidence="2 3">
    <name type="scientific">Cohnella suwonensis</name>
    <dbReference type="NCBI Taxonomy" id="696072"/>
    <lineage>
        <taxon>Bacteria</taxon>
        <taxon>Bacillati</taxon>
        <taxon>Bacillota</taxon>
        <taxon>Bacilli</taxon>
        <taxon>Bacillales</taxon>
        <taxon>Paenibacillaceae</taxon>
        <taxon>Cohnella</taxon>
    </lineage>
</organism>
<sequence>YKAYVIVKDAAGNVSAVSTLSFTTADETEPTLSGISASGTTGMGTTLNFTSNEAGTYYYLVYSAADSAPNASIIEAQGIAVAKGTAAATAAAITVNVTGLAEVTAYKAYVIVKDAAGNVSAVSPLSFTTADETEPTLSATSASGTTGTGTTLNFTSNEAGTYYYLVYAAADSAPNASIIEAQGIAVAKGTAAATAAANTVNVTGLAEVTAYKAYVIVKDAAGNVSAVSTLSFTTADETAPTLSGISESGTTSYSTTLNFTSNEAGTYYYVAYTYPDPVPNAATIKDQGTAVAKGTGAASARMNAVYITGFIPETYYYVYVIVKDVAGNVSAVGSIIVWAIP</sequence>
<evidence type="ECO:0000313" key="2">
    <source>
        <dbReference type="EMBL" id="MFC5471846.1"/>
    </source>
</evidence>
<evidence type="ECO:0000259" key="1">
    <source>
        <dbReference type="Pfam" id="PF12245"/>
    </source>
</evidence>
<dbReference type="Proteomes" id="UP001596105">
    <property type="component" value="Unassembled WGS sequence"/>
</dbReference>
<evidence type="ECO:0000313" key="3">
    <source>
        <dbReference type="Proteomes" id="UP001596105"/>
    </source>
</evidence>
<proteinExistence type="predicted"/>
<name>A0ABW0M4G4_9BACL</name>
<keyword evidence="3" id="KW-1185">Reference proteome</keyword>